<dbReference type="RefSeq" id="WP_398434664.1">
    <property type="nucleotide sequence ID" value="NZ_CP108188.1"/>
</dbReference>
<feature type="region of interest" description="Disordered" evidence="1">
    <location>
        <begin position="213"/>
        <end position="284"/>
    </location>
</feature>
<sequence>MSIYRSAEGREAVRRWCVEELAAWQVPHECRVFQAGGAETHAVVAGSGGPTVVVVPGTNFNAAACLPLATALATRYRTVLVDVPGQPGLSSGERGLAEGRLDWYGAWLSDAIEACASGPVIVLGHSFGAAIALSSASPRPALVDWMTFVARHARSSGAPALARVPSRSVPRRVVTGEHDVFLPPRRLRAAVHRTLGVELGVVEGAGHLVIEEQTRPHCRSRRPPGRLNGRSGRAATPGHRADEQPFPPHPLAPAPPPQHIRSRRFHEGRAPVEPAVELGRRPSS</sequence>
<accession>A0ABZ1LMC5</accession>
<gene>
    <name evidence="3" type="ORF">OG814_36895</name>
</gene>
<dbReference type="Pfam" id="PF12697">
    <property type="entry name" value="Abhydrolase_6"/>
    <property type="match status" value="1"/>
</dbReference>
<protein>
    <submittedName>
        <fullName evidence="3">Alpha/beta hydrolase</fullName>
    </submittedName>
</protein>
<dbReference type="Proteomes" id="UP001622594">
    <property type="component" value="Chromosome"/>
</dbReference>
<proteinExistence type="predicted"/>
<evidence type="ECO:0000313" key="3">
    <source>
        <dbReference type="EMBL" id="WTR75659.1"/>
    </source>
</evidence>
<dbReference type="Gene3D" id="3.40.50.1820">
    <property type="entry name" value="alpha/beta hydrolase"/>
    <property type="match status" value="2"/>
</dbReference>
<dbReference type="EMBL" id="CP108188">
    <property type="protein sequence ID" value="WTR75659.1"/>
    <property type="molecule type" value="Genomic_DNA"/>
</dbReference>
<dbReference type="GO" id="GO:0016787">
    <property type="term" value="F:hydrolase activity"/>
    <property type="evidence" value="ECO:0007669"/>
    <property type="project" value="UniProtKB-KW"/>
</dbReference>
<evidence type="ECO:0000256" key="1">
    <source>
        <dbReference type="SAM" id="MobiDB-lite"/>
    </source>
</evidence>
<keyword evidence="3" id="KW-0378">Hydrolase</keyword>
<name>A0ABZ1LMC5_9ACTN</name>
<feature type="compositionally biased region" description="Pro residues" evidence="1">
    <location>
        <begin position="245"/>
        <end position="258"/>
    </location>
</feature>
<feature type="domain" description="AB hydrolase-1" evidence="2">
    <location>
        <begin position="52"/>
        <end position="136"/>
    </location>
</feature>
<organism evidence="3 4">
    <name type="scientific">Streptomyces zaomyceticus</name>
    <dbReference type="NCBI Taxonomy" id="68286"/>
    <lineage>
        <taxon>Bacteria</taxon>
        <taxon>Bacillati</taxon>
        <taxon>Actinomycetota</taxon>
        <taxon>Actinomycetes</taxon>
        <taxon>Kitasatosporales</taxon>
        <taxon>Streptomycetaceae</taxon>
        <taxon>Streptomyces</taxon>
    </lineage>
</organism>
<dbReference type="InterPro" id="IPR000073">
    <property type="entry name" value="AB_hydrolase_1"/>
</dbReference>
<keyword evidence="4" id="KW-1185">Reference proteome</keyword>
<evidence type="ECO:0000259" key="2">
    <source>
        <dbReference type="Pfam" id="PF12697"/>
    </source>
</evidence>
<evidence type="ECO:0000313" key="4">
    <source>
        <dbReference type="Proteomes" id="UP001622594"/>
    </source>
</evidence>
<reference evidence="3 4" key="1">
    <citation type="submission" date="2022-10" db="EMBL/GenBank/DDBJ databases">
        <title>The complete genomes of actinobacterial strains from the NBC collection.</title>
        <authorList>
            <person name="Joergensen T.S."/>
            <person name="Alvarez Arevalo M."/>
            <person name="Sterndorff E.B."/>
            <person name="Faurdal D."/>
            <person name="Vuksanovic O."/>
            <person name="Mourched A.-S."/>
            <person name="Charusanti P."/>
            <person name="Shaw S."/>
            <person name="Blin K."/>
            <person name="Weber T."/>
        </authorList>
    </citation>
    <scope>NUCLEOTIDE SEQUENCE [LARGE SCALE GENOMIC DNA]</scope>
    <source>
        <strain evidence="3 4">NBC_00123</strain>
    </source>
</reference>
<dbReference type="SUPFAM" id="SSF53474">
    <property type="entry name" value="alpha/beta-Hydrolases"/>
    <property type="match status" value="1"/>
</dbReference>
<dbReference type="InterPro" id="IPR029058">
    <property type="entry name" value="AB_hydrolase_fold"/>
</dbReference>